<feature type="transmembrane region" description="Helical" evidence="1">
    <location>
        <begin position="65"/>
        <end position="85"/>
    </location>
</feature>
<gene>
    <name evidence="2" type="ORF">ENR47_10175</name>
</gene>
<comment type="caution">
    <text evidence="2">The sequence shown here is derived from an EMBL/GenBank/DDBJ whole genome shotgun (WGS) entry which is preliminary data.</text>
</comment>
<feature type="transmembrane region" description="Helical" evidence="1">
    <location>
        <begin position="119"/>
        <end position="136"/>
    </location>
</feature>
<feature type="transmembrane region" description="Helical" evidence="1">
    <location>
        <begin position="238"/>
        <end position="256"/>
    </location>
</feature>
<keyword evidence="1" id="KW-0472">Membrane</keyword>
<dbReference type="InterPro" id="IPR010390">
    <property type="entry name" value="ABC-2_transporter-like"/>
</dbReference>
<proteinExistence type="predicted"/>
<name>A0A832H3T9_9CYAN</name>
<organism evidence="2">
    <name type="scientific">Oscillatoriales cyanobacterium SpSt-402</name>
    <dbReference type="NCBI Taxonomy" id="2282168"/>
    <lineage>
        <taxon>Bacteria</taxon>
        <taxon>Bacillati</taxon>
        <taxon>Cyanobacteriota</taxon>
        <taxon>Cyanophyceae</taxon>
        <taxon>Oscillatoriophycideae</taxon>
        <taxon>Oscillatoriales</taxon>
    </lineage>
</organism>
<accession>A0A832H3T9</accession>
<feature type="transmembrane region" description="Helical" evidence="1">
    <location>
        <begin position="32"/>
        <end position="53"/>
    </location>
</feature>
<dbReference type="PANTHER" id="PTHR36832">
    <property type="entry name" value="SLR1174 PROTEIN-RELATED"/>
    <property type="match status" value="1"/>
</dbReference>
<feature type="transmembrane region" description="Helical" evidence="1">
    <location>
        <begin position="148"/>
        <end position="165"/>
    </location>
</feature>
<protein>
    <submittedName>
        <fullName evidence="2">Multidrug ABC transporter permease</fullName>
    </submittedName>
</protein>
<keyword evidence="1" id="KW-0812">Transmembrane</keyword>
<keyword evidence="1" id="KW-1133">Transmembrane helix</keyword>
<sequence>MTKSNPCKNAFRIATTLLSVYYAYMLEYRAELLLWVLSGSLPIILMGIWIQASQTGQFTLTPVEFGRYFLAVFLVRQFTVVWVIWEFEREIVEGKLSFRLLQPLNPIWHHFASHFAERFARLPFAFILVAFFFWLYPQAFWIPDLGQLILAMIVIVLAFALRFLIQYTFSMAAFWTERASSLEQFGFLFYLFLSGIIAPLEVFPPVVREVALWTPYPYLIYFPANLLVGLPVDVGRGLLVMLAWSVGLFVLYRWLWRKGLRQYSGMGA</sequence>
<dbReference type="Pfam" id="PF06182">
    <property type="entry name" value="ABC2_membrane_6"/>
    <property type="match status" value="1"/>
</dbReference>
<feature type="transmembrane region" description="Helical" evidence="1">
    <location>
        <begin position="185"/>
        <end position="203"/>
    </location>
</feature>
<dbReference type="EMBL" id="DSRD01000636">
    <property type="protein sequence ID" value="HGW94632.1"/>
    <property type="molecule type" value="Genomic_DNA"/>
</dbReference>
<reference evidence="2" key="1">
    <citation type="journal article" date="2020" name="mSystems">
        <title>Genome- and Community-Level Interaction Insights into Carbon Utilization and Element Cycling Functions of Hydrothermarchaeota in Hydrothermal Sediment.</title>
        <authorList>
            <person name="Zhou Z."/>
            <person name="Liu Y."/>
            <person name="Xu W."/>
            <person name="Pan J."/>
            <person name="Luo Z.H."/>
            <person name="Li M."/>
        </authorList>
    </citation>
    <scope>NUCLEOTIDE SEQUENCE [LARGE SCALE GENOMIC DNA]</scope>
    <source>
        <strain evidence="2">SpSt-402</strain>
    </source>
</reference>
<dbReference type="AlphaFoldDB" id="A0A832H3T9"/>
<evidence type="ECO:0000313" key="2">
    <source>
        <dbReference type="EMBL" id="HGW94632.1"/>
    </source>
</evidence>
<dbReference type="PANTHER" id="PTHR36832:SF1">
    <property type="entry name" value="SLR1174 PROTEIN"/>
    <property type="match status" value="1"/>
</dbReference>
<evidence type="ECO:0000256" key="1">
    <source>
        <dbReference type="SAM" id="Phobius"/>
    </source>
</evidence>